<dbReference type="EMBL" id="JAIMBW010000001">
    <property type="protein sequence ID" value="MBY4894058.1"/>
    <property type="molecule type" value="Genomic_DNA"/>
</dbReference>
<organism evidence="3">
    <name type="scientific">Gymnodinialimonas phycosphaerae</name>
    <dbReference type="NCBI Taxonomy" id="2841589"/>
    <lineage>
        <taxon>Bacteria</taxon>
        <taxon>Pseudomonadati</taxon>
        <taxon>Pseudomonadota</taxon>
        <taxon>Alphaproteobacteria</taxon>
        <taxon>Rhodobacterales</taxon>
        <taxon>Paracoccaceae</taxon>
        <taxon>Gymnodinialimonas</taxon>
    </lineage>
</organism>
<evidence type="ECO:0000313" key="4">
    <source>
        <dbReference type="Proteomes" id="UP000693972"/>
    </source>
</evidence>
<dbReference type="RefSeq" id="WP_257893678.1">
    <property type="nucleotide sequence ID" value="NZ_JAIMBW010000001.1"/>
</dbReference>
<gene>
    <name evidence="2" type="ORF">KUL25_14965</name>
    <name evidence="3" type="ORF">KUL25_14970</name>
</gene>
<dbReference type="Proteomes" id="UP000693972">
    <property type="component" value="Unassembled WGS sequence"/>
</dbReference>
<evidence type="ECO:0000256" key="1">
    <source>
        <dbReference type="SAM" id="MobiDB-lite"/>
    </source>
</evidence>
<evidence type="ECO:0000313" key="2">
    <source>
        <dbReference type="EMBL" id="MBY4894058.1"/>
    </source>
</evidence>
<name>A0A975TSX3_9RHOB</name>
<protein>
    <submittedName>
        <fullName evidence="3">Uncharacterized protein</fullName>
    </submittedName>
</protein>
<accession>A0A975TSX3</accession>
<evidence type="ECO:0000313" key="3">
    <source>
        <dbReference type="EMBL" id="QXL86743.1"/>
    </source>
</evidence>
<reference evidence="3 4" key="1">
    <citation type="submission" date="2021-07" db="EMBL/GenBank/DDBJ databases">
        <title>Karlodiniumbacter phycospheric gen. nov., sp. nov., a phycosphere bacterium isolated from karlodinium veneficum.</title>
        <authorList>
            <person name="Peng Y."/>
            <person name="Jiang L."/>
            <person name="Lee J."/>
        </authorList>
    </citation>
    <scope>NUCLEOTIDE SEQUENCE</scope>
    <source>
        <strain evidence="3 4">N5</strain>
    </source>
</reference>
<sequence>MSSPAQAQTIRVQSGDHPGFTRLVLAIGPDREWDLEQTLDDQWDLTLTPAVDGFDTSTAFNLIQRTRLSDLSATQLLSLQLACACDVRTFRYDTRFLVIDITDPDPNAPAPEVIDPAATERAAAAEALPNLATLLGSPEGLPNVAPPRGNDGPPDPVEATEPAAANPRLAEAAQIMAEQLARAAASGLLDIAPNEAMNIGDPSDDRRDIPAPPAVLEHAEAAETHVAPTPDPHAALVEPPNGPLPIRAETAFDTVLPLELPLAPPSAEVSCANVPFVVADWSDGNSLHQNLGALRRDLYDERDVLTTDGAIELAQHYLYYGFGAEALFWLDQLEDPPVALLHVAALLDGAETAPFIPVESTDDCTQGELLWRYMAGAVTVPLTTDDTSAIQRAFSNLPPGLRDHMGPRLAMRLVEDGYAGTARNIRDILHRGGRIDAVALRMLDLDMGISLDTAPAEIQQELAEALRDDGGDPISVLTHALAFDRSVGTLPTPARLTTADALIRESGGGQETDDLWREALLGHAALGQIDEAISRLGDTSRSADARAEALTDLIAERVGVGDTAALVVLAHTYGRDWRPEGSAAGRIQVSAIAALREEGLFEAAQILRDVRRALILPASDIPVEEVTDDATLAWQESDWARLAETDAGAHATIAARLTQLNTDDPVAPTPDGAPDLQSLSTTLEDSRAMRSEIAELLAQPSLP</sequence>
<keyword evidence="4" id="KW-1185">Reference proteome</keyword>
<dbReference type="EMBL" id="CP078073">
    <property type="protein sequence ID" value="QXL86743.1"/>
    <property type="molecule type" value="Genomic_DNA"/>
</dbReference>
<proteinExistence type="predicted"/>
<dbReference type="AlphaFoldDB" id="A0A975TSX3"/>
<feature type="region of interest" description="Disordered" evidence="1">
    <location>
        <begin position="137"/>
        <end position="161"/>
    </location>
</feature>